<feature type="active site" description="Proton acceptor" evidence="14">
    <location>
        <position position="107"/>
    </location>
</feature>
<keyword evidence="13 14" id="KW-1015">Disulfide bond</keyword>
<name>A0A933GLC9_UNCTE</name>
<keyword evidence="7 14" id="KW-0808">Transferase</keyword>
<dbReference type="GO" id="GO:0070040">
    <property type="term" value="F:rRNA (adenine(2503)-C2-)-methyltransferase activity"/>
    <property type="evidence" value="ECO:0007669"/>
    <property type="project" value="UniProtKB-UniRule"/>
</dbReference>
<keyword evidence="5 14" id="KW-0698">rRNA processing</keyword>
<dbReference type="SFLD" id="SFLDF00275">
    <property type="entry name" value="adenosine_C2_methyltransferase"/>
    <property type="match status" value="1"/>
</dbReference>
<dbReference type="GO" id="GO:0030488">
    <property type="term" value="P:tRNA methylation"/>
    <property type="evidence" value="ECO:0007669"/>
    <property type="project" value="UniProtKB-UniRule"/>
</dbReference>
<comment type="similarity">
    <text evidence="2 14">Belongs to the radical SAM superfamily. RlmN family.</text>
</comment>
<feature type="binding site" evidence="14">
    <location>
        <position position="134"/>
    </location>
    <ligand>
        <name>[4Fe-4S] cluster</name>
        <dbReference type="ChEBI" id="CHEBI:49883"/>
        <note>4Fe-4S-S-AdoMet</note>
    </ligand>
</feature>
<dbReference type="InterPro" id="IPR040072">
    <property type="entry name" value="Methyltransferase_A"/>
</dbReference>
<dbReference type="InterPro" id="IPR007197">
    <property type="entry name" value="rSAM"/>
</dbReference>
<evidence type="ECO:0000259" key="15">
    <source>
        <dbReference type="PROSITE" id="PS51918"/>
    </source>
</evidence>
<evidence type="ECO:0000256" key="4">
    <source>
        <dbReference type="ARBA" id="ARBA00022490"/>
    </source>
</evidence>
<dbReference type="GO" id="GO:0051539">
    <property type="term" value="F:4 iron, 4 sulfur cluster binding"/>
    <property type="evidence" value="ECO:0007669"/>
    <property type="project" value="UniProtKB-UniRule"/>
</dbReference>
<evidence type="ECO:0000256" key="8">
    <source>
        <dbReference type="ARBA" id="ARBA00022691"/>
    </source>
</evidence>
<dbReference type="GO" id="GO:0005737">
    <property type="term" value="C:cytoplasm"/>
    <property type="evidence" value="ECO:0007669"/>
    <property type="project" value="UniProtKB-SubCell"/>
</dbReference>
<evidence type="ECO:0000256" key="1">
    <source>
        <dbReference type="ARBA" id="ARBA00004496"/>
    </source>
</evidence>
<dbReference type="SUPFAM" id="SSF102114">
    <property type="entry name" value="Radical SAM enzymes"/>
    <property type="match status" value="1"/>
</dbReference>
<evidence type="ECO:0000256" key="3">
    <source>
        <dbReference type="ARBA" id="ARBA00022485"/>
    </source>
</evidence>
<feature type="binding site" evidence="14">
    <location>
        <position position="127"/>
    </location>
    <ligand>
        <name>[4Fe-4S] cluster</name>
        <dbReference type="ChEBI" id="CHEBI:49883"/>
        <note>4Fe-4S-S-AdoMet</note>
    </ligand>
</feature>
<feature type="binding site" evidence="14">
    <location>
        <position position="215"/>
    </location>
    <ligand>
        <name>S-adenosyl-L-methionine</name>
        <dbReference type="ChEBI" id="CHEBI:59789"/>
    </ligand>
</feature>
<dbReference type="InterPro" id="IPR027492">
    <property type="entry name" value="RNA_MTrfase_RlmN"/>
</dbReference>
<evidence type="ECO:0000256" key="7">
    <source>
        <dbReference type="ARBA" id="ARBA00022679"/>
    </source>
</evidence>
<feature type="binding site" evidence="14">
    <location>
        <position position="314"/>
    </location>
    <ligand>
        <name>S-adenosyl-L-methionine</name>
        <dbReference type="ChEBI" id="CHEBI:59789"/>
    </ligand>
</feature>
<keyword evidence="6 14" id="KW-0489">Methyltransferase</keyword>
<dbReference type="GO" id="GO:0000049">
    <property type="term" value="F:tRNA binding"/>
    <property type="evidence" value="ECO:0007669"/>
    <property type="project" value="UniProtKB-UniRule"/>
</dbReference>
<dbReference type="InterPro" id="IPR004383">
    <property type="entry name" value="rRNA_lsu_MTrfase_RlmN/Cfr"/>
</dbReference>
<dbReference type="AlphaFoldDB" id="A0A933GLC9"/>
<evidence type="ECO:0000256" key="5">
    <source>
        <dbReference type="ARBA" id="ARBA00022552"/>
    </source>
</evidence>
<dbReference type="GO" id="GO:0002935">
    <property type="term" value="F:tRNA (adenine(37)-C2)-methyltransferase activity"/>
    <property type="evidence" value="ECO:0007669"/>
    <property type="project" value="UniProtKB-UniRule"/>
</dbReference>
<evidence type="ECO:0000256" key="6">
    <source>
        <dbReference type="ARBA" id="ARBA00022603"/>
    </source>
</evidence>
<dbReference type="PROSITE" id="PS51918">
    <property type="entry name" value="RADICAL_SAM"/>
    <property type="match status" value="1"/>
</dbReference>
<dbReference type="PANTHER" id="PTHR30544">
    <property type="entry name" value="23S RRNA METHYLTRANSFERASE"/>
    <property type="match status" value="1"/>
</dbReference>
<dbReference type="InterPro" id="IPR013785">
    <property type="entry name" value="Aldolase_TIM"/>
</dbReference>
<dbReference type="Gene3D" id="1.10.150.530">
    <property type="match status" value="1"/>
</dbReference>
<organism evidence="16 17">
    <name type="scientific">Tectimicrobiota bacterium</name>
    <dbReference type="NCBI Taxonomy" id="2528274"/>
    <lineage>
        <taxon>Bacteria</taxon>
        <taxon>Pseudomonadati</taxon>
        <taxon>Nitrospinota/Tectimicrobiota group</taxon>
        <taxon>Candidatus Tectimicrobiota</taxon>
    </lineage>
</organism>
<gene>
    <name evidence="14 16" type="primary">rlmN</name>
    <name evidence="16" type="ORF">HY730_04165</name>
</gene>
<dbReference type="SFLD" id="SFLDG01062">
    <property type="entry name" value="methyltransferase_(Class_A)"/>
    <property type="match status" value="1"/>
</dbReference>
<comment type="function">
    <text evidence="14">Specifically methylates position 2 of adenine 2503 in 23S rRNA and position 2 of adenine 37 in tRNAs.</text>
</comment>
<dbReference type="Gene3D" id="3.20.20.70">
    <property type="entry name" value="Aldolase class I"/>
    <property type="match status" value="1"/>
</dbReference>
<evidence type="ECO:0000256" key="14">
    <source>
        <dbReference type="HAMAP-Rule" id="MF_01849"/>
    </source>
</evidence>
<proteinExistence type="inferred from homology"/>
<evidence type="ECO:0000313" key="17">
    <source>
        <dbReference type="Proteomes" id="UP000772181"/>
    </source>
</evidence>
<feature type="disulfide bond" description="(transient)" evidence="14">
    <location>
        <begin position="120"/>
        <end position="357"/>
    </location>
</feature>
<evidence type="ECO:0000256" key="12">
    <source>
        <dbReference type="ARBA" id="ARBA00023014"/>
    </source>
</evidence>
<feature type="binding site" evidence="14">
    <location>
        <begin position="183"/>
        <end position="184"/>
    </location>
    <ligand>
        <name>S-adenosyl-L-methionine</name>
        <dbReference type="ChEBI" id="CHEBI:59789"/>
    </ligand>
</feature>
<dbReference type="Proteomes" id="UP000772181">
    <property type="component" value="Unassembled WGS sequence"/>
</dbReference>
<dbReference type="CDD" id="cd01335">
    <property type="entry name" value="Radical_SAM"/>
    <property type="match status" value="1"/>
</dbReference>
<feature type="binding site" evidence="14">
    <location>
        <begin position="238"/>
        <end position="240"/>
    </location>
    <ligand>
        <name>S-adenosyl-L-methionine</name>
        <dbReference type="ChEBI" id="CHEBI:59789"/>
    </ligand>
</feature>
<dbReference type="InterPro" id="IPR048641">
    <property type="entry name" value="RlmN_N"/>
</dbReference>
<dbReference type="SFLD" id="SFLDS00029">
    <property type="entry name" value="Radical_SAM"/>
    <property type="match status" value="1"/>
</dbReference>
<comment type="cofactor">
    <cofactor evidence="14">
        <name>[4Fe-4S] cluster</name>
        <dbReference type="ChEBI" id="CHEBI:49883"/>
    </cofactor>
    <text evidence="14">Binds 1 [4Fe-4S] cluster. The cluster is coordinated with 3 cysteines and an exchangeable S-adenosyl-L-methionine.</text>
</comment>
<evidence type="ECO:0000256" key="9">
    <source>
        <dbReference type="ARBA" id="ARBA00022694"/>
    </source>
</evidence>
<dbReference type="NCBIfam" id="TIGR00048">
    <property type="entry name" value="rRNA_mod_RlmN"/>
    <property type="match status" value="1"/>
</dbReference>
<comment type="miscellaneous">
    <text evidence="14">Reaction proceeds by a ping-pong mechanism involving intermediate methylation of a conserved cysteine residue.</text>
</comment>
<feature type="binding site" evidence="14">
    <location>
        <position position="131"/>
    </location>
    <ligand>
        <name>[4Fe-4S] cluster</name>
        <dbReference type="ChEBI" id="CHEBI:49883"/>
        <note>4Fe-4S-S-AdoMet</note>
    </ligand>
</feature>
<dbReference type="HAMAP" id="MF_01849">
    <property type="entry name" value="RNA_methyltr_RlmN"/>
    <property type="match status" value="1"/>
</dbReference>
<dbReference type="GO" id="GO:0046872">
    <property type="term" value="F:metal ion binding"/>
    <property type="evidence" value="ECO:0007669"/>
    <property type="project" value="UniProtKB-KW"/>
</dbReference>
<evidence type="ECO:0000256" key="13">
    <source>
        <dbReference type="ARBA" id="ARBA00023157"/>
    </source>
</evidence>
<dbReference type="PIRSF" id="PIRSF006004">
    <property type="entry name" value="CHP00048"/>
    <property type="match status" value="1"/>
</dbReference>
<comment type="subcellular location">
    <subcellularLocation>
        <location evidence="1 14">Cytoplasm</location>
    </subcellularLocation>
</comment>
<keyword evidence="11 14" id="KW-0408">Iron</keyword>
<dbReference type="FunFam" id="3.20.20.70:FF:000014">
    <property type="entry name" value="Probable dual-specificity RNA methyltransferase RlmN"/>
    <property type="match status" value="1"/>
</dbReference>
<dbReference type="Pfam" id="PF04055">
    <property type="entry name" value="Radical_SAM"/>
    <property type="match status" value="1"/>
</dbReference>
<reference evidence="16" key="1">
    <citation type="submission" date="2020-07" db="EMBL/GenBank/DDBJ databases">
        <title>Huge and variable diversity of episymbiotic CPR bacteria and DPANN archaea in groundwater ecosystems.</title>
        <authorList>
            <person name="He C.Y."/>
            <person name="Keren R."/>
            <person name="Whittaker M."/>
            <person name="Farag I.F."/>
            <person name="Doudna J."/>
            <person name="Cate J.H.D."/>
            <person name="Banfield J.F."/>
        </authorList>
    </citation>
    <scope>NUCLEOTIDE SEQUENCE</scope>
    <source>
        <strain evidence="16">NC_groundwater_1482_Ag_S-0.65um_47_24</strain>
    </source>
</reference>
<evidence type="ECO:0000256" key="10">
    <source>
        <dbReference type="ARBA" id="ARBA00022723"/>
    </source>
</evidence>
<evidence type="ECO:0000256" key="11">
    <source>
        <dbReference type="ARBA" id="ARBA00023004"/>
    </source>
</evidence>
<sequence length="364" mass="41211">MNIECVSPKTEQHVTNQINLIGCTMAELKDLVRQWGWEDFRTQQITSWVYKKGIHHFKEMTNLSQSGREFLEQTVTLSKLKLVETQVSERDGTIKFLFQLKDNEKIESVFMPTDKRRTLCLSTQVGCPLRCSFCLTGKVGFKRNLDAGEIIDQVISTSSLLSQELPLSPKQHPVTNVVFMGMGEPLLNWPEVSRAISILQSDYGPSIGSRKITVSTAGIADKIEELASDPIKFKLAISLNSADDDQRSYLMPINKIFPLNKLIKAVKKFSTTRRERVTFEYVLIDSLNDSLEDAKRLADLIRGIPCKINLIPYNEIPGKTFKAPSEKVILQFQNYLYQHCPAVTLRKSRGQDILGACGQLRACY</sequence>
<keyword evidence="9 14" id="KW-0819">tRNA processing</keyword>
<comment type="caution">
    <text evidence="16">The sequence shown here is derived from an EMBL/GenBank/DDBJ whole genome shotgun (WGS) entry which is preliminary data.</text>
</comment>
<keyword evidence="8 14" id="KW-0949">S-adenosyl-L-methionine</keyword>
<evidence type="ECO:0000256" key="2">
    <source>
        <dbReference type="ARBA" id="ARBA00007544"/>
    </source>
</evidence>
<dbReference type="InterPro" id="IPR058240">
    <property type="entry name" value="rSAM_sf"/>
</dbReference>
<dbReference type="EMBL" id="JACQWF010000189">
    <property type="protein sequence ID" value="MBI4595556.1"/>
    <property type="molecule type" value="Genomic_DNA"/>
</dbReference>
<dbReference type="GO" id="GO:0019843">
    <property type="term" value="F:rRNA binding"/>
    <property type="evidence" value="ECO:0007669"/>
    <property type="project" value="UniProtKB-UniRule"/>
</dbReference>
<keyword evidence="3 14" id="KW-0004">4Fe-4S</keyword>
<evidence type="ECO:0000313" key="16">
    <source>
        <dbReference type="EMBL" id="MBI4595556.1"/>
    </source>
</evidence>
<feature type="domain" description="Radical SAM core" evidence="15">
    <location>
        <begin position="113"/>
        <end position="346"/>
    </location>
</feature>
<dbReference type="GO" id="GO:0070475">
    <property type="term" value="P:rRNA base methylation"/>
    <property type="evidence" value="ECO:0007669"/>
    <property type="project" value="UniProtKB-UniRule"/>
</dbReference>
<dbReference type="EC" id="2.1.1.192" evidence="14"/>
<keyword evidence="10 14" id="KW-0479">Metal-binding</keyword>
<comment type="catalytic activity">
    <reaction evidence="14">
        <text>adenosine(2503) in 23S rRNA + 2 reduced [2Fe-2S]-[ferredoxin] + 2 S-adenosyl-L-methionine = 2-methyladenosine(2503) in 23S rRNA + 5'-deoxyadenosine + L-methionine + 2 oxidized [2Fe-2S]-[ferredoxin] + S-adenosyl-L-homocysteine</text>
        <dbReference type="Rhea" id="RHEA:42916"/>
        <dbReference type="Rhea" id="RHEA-COMP:10000"/>
        <dbReference type="Rhea" id="RHEA-COMP:10001"/>
        <dbReference type="Rhea" id="RHEA-COMP:10152"/>
        <dbReference type="Rhea" id="RHEA-COMP:10282"/>
        <dbReference type="ChEBI" id="CHEBI:17319"/>
        <dbReference type="ChEBI" id="CHEBI:33737"/>
        <dbReference type="ChEBI" id="CHEBI:33738"/>
        <dbReference type="ChEBI" id="CHEBI:57844"/>
        <dbReference type="ChEBI" id="CHEBI:57856"/>
        <dbReference type="ChEBI" id="CHEBI:59789"/>
        <dbReference type="ChEBI" id="CHEBI:74411"/>
        <dbReference type="ChEBI" id="CHEBI:74497"/>
        <dbReference type="EC" id="2.1.1.192"/>
    </reaction>
</comment>
<comment type="catalytic activity">
    <reaction evidence="14">
        <text>adenosine(37) in tRNA + 2 reduced [2Fe-2S]-[ferredoxin] + 2 S-adenosyl-L-methionine = 2-methyladenosine(37) in tRNA + 5'-deoxyadenosine + L-methionine + 2 oxidized [2Fe-2S]-[ferredoxin] + S-adenosyl-L-homocysteine</text>
        <dbReference type="Rhea" id="RHEA:43332"/>
        <dbReference type="Rhea" id="RHEA-COMP:10000"/>
        <dbReference type="Rhea" id="RHEA-COMP:10001"/>
        <dbReference type="Rhea" id="RHEA-COMP:10162"/>
        <dbReference type="Rhea" id="RHEA-COMP:10485"/>
        <dbReference type="ChEBI" id="CHEBI:17319"/>
        <dbReference type="ChEBI" id="CHEBI:33737"/>
        <dbReference type="ChEBI" id="CHEBI:33738"/>
        <dbReference type="ChEBI" id="CHEBI:57844"/>
        <dbReference type="ChEBI" id="CHEBI:57856"/>
        <dbReference type="ChEBI" id="CHEBI:59789"/>
        <dbReference type="ChEBI" id="CHEBI:74411"/>
        <dbReference type="ChEBI" id="CHEBI:74497"/>
        <dbReference type="EC" id="2.1.1.192"/>
    </reaction>
</comment>
<accession>A0A933GLC9</accession>
<dbReference type="PANTHER" id="PTHR30544:SF5">
    <property type="entry name" value="RADICAL SAM CORE DOMAIN-CONTAINING PROTEIN"/>
    <property type="match status" value="1"/>
</dbReference>
<dbReference type="Pfam" id="PF21016">
    <property type="entry name" value="RlmN_N"/>
    <property type="match status" value="1"/>
</dbReference>
<feature type="active site" description="S-methylcysteine intermediate" evidence="14">
    <location>
        <position position="357"/>
    </location>
</feature>
<keyword evidence="4 14" id="KW-0963">Cytoplasm</keyword>
<protein>
    <recommendedName>
        <fullName evidence="14">Probable dual-specificity RNA methyltransferase RlmN</fullName>
        <ecNumber evidence="14">2.1.1.192</ecNumber>
    </recommendedName>
    <alternativeName>
        <fullName evidence="14">23S rRNA (adenine(2503)-C(2))-methyltransferase</fullName>
    </alternativeName>
    <alternativeName>
        <fullName evidence="14">23S rRNA m2A2503 methyltransferase</fullName>
    </alternativeName>
    <alternativeName>
        <fullName evidence="14">Ribosomal RNA large subunit methyltransferase N</fullName>
    </alternativeName>
    <alternativeName>
        <fullName evidence="14">tRNA (adenine(37)-C(2))-methyltransferase</fullName>
    </alternativeName>
    <alternativeName>
        <fullName evidence="14">tRNA m2A37 methyltransferase</fullName>
    </alternativeName>
</protein>
<keyword evidence="12 14" id="KW-0411">Iron-sulfur</keyword>